<dbReference type="EMBL" id="LFBU01000001">
    <property type="protein sequence ID" value="KMQ75347.1"/>
    <property type="molecule type" value="Genomic_DNA"/>
</dbReference>
<proteinExistence type="predicted"/>
<feature type="domain" description="Mor transcription activator" evidence="1">
    <location>
        <begin position="33"/>
        <end position="138"/>
    </location>
</feature>
<dbReference type="SUPFAM" id="SSF46689">
    <property type="entry name" value="Homeodomain-like"/>
    <property type="match status" value="1"/>
</dbReference>
<accession>A0A0J7JAZ9</accession>
<organism evidence="2 4">
    <name type="scientific">Marinobacter subterrani</name>
    <dbReference type="NCBI Taxonomy" id="1658765"/>
    <lineage>
        <taxon>Bacteria</taxon>
        <taxon>Pseudomonadati</taxon>
        <taxon>Pseudomonadota</taxon>
        <taxon>Gammaproteobacteria</taxon>
        <taxon>Pseudomonadales</taxon>
        <taxon>Marinobacteraceae</taxon>
        <taxon>Marinobacter</taxon>
    </lineage>
</organism>
<protein>
    <submittedName>
        <fullName evidence="2">Transcriptional regulator, Middle operon regulator (Mor) family</fullName>
    </submittedName>
</protein>
<dbReference type="PANTHER" id="PTHR37812:SF1">
    <property type="entry name" value="MU-LIKE PROPHAGE FLUMU PROTEIN C"/>
    <property type="match status" value="1"/>
</dbReference>
<dbReference type="PATRIC" id="fig|1658765.3.peg.1542"/>
<name>A0A0J7JAZ9_9GAMM</name>
<dbReference type="PANTHER" id="PTHR37812">
    <property type="entry name" value="MU-LIKE PROPHAGE FLUMU PROTEIN C"/>
    <property type="match status" value="1"/>
</dbReference>
<dbReference type="AlphaFoldDB" id="A0A0J7JAZ9"/>
<sequence>MGNHDHEQTLALFEDELDDSMLEYMDDPEILAKWPQGLTDMLSILEAAFVRDGAVVADARRLAFRAVRALAGFAGGRSLYVPKGEQLETALRDREIWERHNGTNVSELAKAYHLTEVQIYSILARQRKMIRARLQPGLFGD</sequence>
<dbReference type="InterPro" id="IPR052411">
    <property type="entry name" value="c-mor_Regulatory_Protein"/>
</dbReference>
<dbReference type="Proteomes" id="UP000036102">
    <property type="component" value="Unassembled WGS sequence"/>
</dbReference>
<dbReference type="RefSeq" id="WP_048495449.1">
    <property type="nucleotide sequence ID" value="NZ_LFBU01000001.1"/>
</dbReference>
<dbReference type="STRING" id="1658765.Msub_11549"/>
<evidence type="ECO:0000259" key="1">
    <source>
        <dbReference type="Pfam" id="PF08765"/>
    </source>
</evidence>
<gene>
    <name evidence="2" type="ORF">Msub_11549</name>
    <name evidence="3" type="ORF">Msub_13214</name>
</gene>
<dbReference type="EMBL" id="LFBU01000001">
    <property type="protein sequence ID" value="KMQ76999.1"/>
    <property type="molecule type" value="Genomic_DNA"/>
</dbReference>
<evidence type="ECO:0000313" key="4">
    <source>
        <dbReference type="Proteomes" id="UP000036102"/>
    </source>
</evidence>
<dbReference type="InterPro" id="IPR009057">
    <property type="entry name" value="Homeodomain-like_sf"/>
</dbReference>
<dbReference type="InterPro" id="IPR014875">
    <property type="entry name" value="Mor_transcription_activator"/>
</dbReference>
<comment type="caution">
    <text evidence="2">The sequence shown here is derived from an EMBL/GenBank/DDBJ whole genome shotgun (WGS) entry which is preliminary data.</text>
</comment>
<evidence type="ECO:0000313" key="3">
    <source>
        <dbReference type="EMBL" id="KMQ76999.1"/>
    </source>
</evidence>
<evidence type="ECO:0000313" key="2">
    <source>
        <dbReference type="EMBL" id="KMQ75347.1"/>
    </source>
</evidence>
<reference evidence="2 4" key="1">
    <citation type="submission" date="2015-06" db="EMBL/GenBank/DDBJ databases">
        <title>Marinobacter subterrani, a genetically tractable neutrophilic iron-oxidizing strain isolated from the Soudan Iron Mine.</title>
        <authorList>
            <person name="Bonis B.M."/>
            <person name="Gralnick J.A."/>
        </authorList>
    </citation>
    <scope>NUCLEOTIDE SEQUENCE [LARGE SCALE GENOMIC DNA]</scope>
    <source>
        <strain evidence="2 4">JG233</strain>
    </source>
</reference>
<keyword evidence="4" id="KW-1185">Reference proteome</keyword>
<dbReference type="Gene3D" id="1.10.10.60">
    <property type="entry name" value="Homeodomain-like"/>
    <property type="match status" value="1"/>
</dbReference>
<dbReference type="Pfam" id="PF08765">
    <property type="entry name" value="Mor"/>
    <property type="match status" value="1"/>
</dbReference>
<dbReference type="OrthoDB" id="6387485at2"/>